<evidence type="ECO:0000313" key="10">
    <source>
        <dbReference type="Proteomes" id="UP001597097"/>
    </source>
</evidence>
<keyword evidence="10" id="KW-1185">Reference proteome</keyword>
<keyword evidence="4 9" id="KW-0378">Hydrolase</keyword>
<dbReference type="PANTHER" id="PTHR38050:SF2">
    <property type="entry name" value="FERULOYL ESTERASE C-RELATED"/>
    <property type="match status" value="1"/>
</dbReference>
<dbReference type="GO" id="GO:0016787">
    <property type="term" value="F:hydrolase activity"/>
    <property type="evidence" value="ECO:0007669"/>
    <property type="project" value="UniProtKB-KW"/>
</dbReference>
<evidence type="ECO:0000256" key="5">
    <source>
        <dbReference type="ARBA" id="ARBA00023277"/>
    </source>
</evidence>
<dbReference type="Proteomes" id="UP001597097">
    <property type="component" value="Unassembled WGS sequence"/>
</dbReference>
<feature type="region of interest" description="Disordered" evidence="7">
    <location>
        <begin position="21"/>
        <end position="46"/>
    </location>
</feature>
<evidence type="ECO:0000256" key="2">
    <source>
        <dbReference type="ARBA" id="ARBA00022525"/>
    </source>
</evidence>
<name>A0ABW4G3F7_9ACTN</name>
<feature type="signal peptide" evidence="8">
    <location>
        <begin position="1"/>
        <end position="18"/>
    </location>
</feature>
<proteinExistence type="predicted"/>
<feature type="chain" id="PRO_5046086990" evidence="8">
    <location>
        <begin position="19"/>
        <end position="318"/>
    </location>
</feature>
<keyword evidence="3 8" id="KW-0732">Signal</keyword>
<dbReference type="EMBL" id="JBHUCM010000008">
    <property type="protein sequence ID" value="MFD1537304.1"/>
    <property type="molecule type" value="Genomic_DNA"/>
</dbReference>
<evidence type="ECO:0000313" key="9">
    <source>
        <dbReference type="EMBL" id="MFD1537304.1"/>
    </source>
</evidence>
<comment type="subcellular location">
    <subcellularLocation>
        <location evidence="1">Secreted</location>
    </subcellularLocation>
</comment>
<dbReference type="PANTHER" id="PTHR38050">
    <property type="match status" value="1"/>
</dbReference>
<keyword evidence="2" id="KW-0964">Secreted</keyword>
<evidence type="ECO:0000256" key="1">
    <source>
        <dbReference type="ARBA" id="ARBA00004613"/>
    </source>
</evidence>
<dbReference type="RefSeq" id="WP_219528775.1">
    <property type="nucleotide sequence ID" value="NZ_JAHKRM010000005.1"/>
</dbReference>
<evidence type="ECO:0000256" key="3">
    <source>
        <dbReference type="ARBA" id="ARBA00022729"/>
    </source>
</evidence>
<evidence type="ECO:0000256" key="8">
    <source>
        <dbReference type="SAM" id="SignalP"/>
    </source>
</evidence>
<dbReference type="InterPro" id="IPR043595">
    <property type="entry name" value="FaeB/C/D"/>
</dbReference>
<evidence type="ECO:0000256" key="7">
    <source>
        <dbReference type="SAM" id="MobiDB-lite"/>
    </source>
</evidence>
<keyword evidence="6" id="KW-0624">Polysaccharide degradation</keyword>
<accession>A0ABW4G3F7</accession>
<reference evidence="10" key="1">
    <citation type="journal article" date="2019" name="Int. J. Syst. Evol. Microbiol.">
        <title>The Global Catalogue of Microorganisms (GCM) 10K type strain sequencing project: providing services to taxonomists for standard genome sequencing and annotation.</title>
        <authorList>
            <consortium name="The Broad Institute Genomics Platform"/>
            <consortium name="The Broad Institute Genome Sequencing Center for Infectious Disease"/>
            <person name="Wu L."/>
            <person name="Ma J."/>
        </authorList>
    </citation>
    <scope>NUCLEOTIDE SEQUENCE [LARGE SCALE GENOMIC DNA]</scope>
    <source>
        <strain evidence="10">CGMCC 1.15399</strain>
    </source>
</reference>
<comment type="caution">
    <text evidence="9">The sequence shown here is derived from an EMBL/GenBank/DDBJ whole genome shotgun (WGS) entry which is preliminary data.</text>
</comment>
<gene>
    <name evidence="9" type="ORF">ACFSJ0_09680</name>
</gene>
<evidence type="ECO:0000256" key="4">
    <source>
        <dbReference type="ARBA" id="ARBA00022801"/>
    </source>
</evidence>
<protein>
    <submittedName>
        <fullName evidence="9">Alpha/beta hydrolase family esterase</fullName>
    </submittedName>
</protein>
<dbReference type="PROSITE" id="PS51257">
    <property type="entry name" value="PROKAR_LIPOPROTEIN"/>
    <property type="match status" value="1"/>
</dbReference>
<feature type="compositionally biased region" description="Low complexity" evidence="7">
    <location>
        <begin position="21"/>
        <end position="38"/>
    </location>
</feature>
<sequence>MLKGVITLVLLLVAGCTAAPVSSAPVSSTTTMTSPPSADGCSKGARLGPGSHTLTFGGLKRRYLLSVPKGRGPHPVLLNLHGLGSNAAQQAAYSRLPEAGSRRGYIVATPQAAEGRLGWTLPYTYGPDDTGFLTALLDHLEQRLCAERRREFAAGLSYGAGMSTGLICAMNGRLAGVAPVAGINIVQPCAEAEPTTIIAFHGTADDIVPCQGGHPLQNSSGRLRVLADMVVLKPVEQVVDAWARVLGCTGRTTSAVSAQVRLRGWKSCRDSVSVGLYTVKGGGHTWPGPLQVPRLGATARGLDATALILDAFDRTPSR</sequence>
<organism evidence="9 10">
    <name type="scientific">Nonomuraea guangzhouensis</name>
    <dbReference type="NCBI Taxonomy" id="1291555"/>
    <lineage>
        <taxon>Bacteria</taxon>
        <taxon>Bacillati</taxon>
        <taxon>Actinomycetota</taxon>
        <taxon>Actinomycetes</taxon>
        <taxon>Streptosporangiales</taxon>
        <taxon>Streptosporangiaceae</taxon>
        <taxon>Nonomuraea</taxon>
    </lineage>
</organism>
<keyword evidence="5" id="KW-0119">Carbohydrate metabolism</keyword>
<evidence type="ECO:0000256" key="6">
    <source>
        <dbReference type="ARBA" id="ARBA00023326"/>
    </source>
</evidence>